<name>A0A074LNF5_9BACL</name>
<dbReference type="Proteomes" id="UP000027931">
    <property type="component" value="Unassembled WGS sequence"/>
</dbReference>
<gene>
    <name evidence="1" type="ORF">EL26_20880</name>
</gene>
<keyword evidence="2" id="KW-1185">Reference proteome</keyword>
<proteinExistence type="predicted"/>
<comment type="caution">
    <text evidence="1">The sequence shown here is derived from an EMBL/GenBank/DDBJ whole genome shotgun (WGS) entry which is preliminary data.</text>
</comment>
<protein>
    <submittedName>
        <fullName evidence="1">Uncharacterized protein</fullName>
    </submittedName>
</protein>
<reference evidence="1 2" key="1">
    <citation type="journal article" date="2013" name="Int. J. Syst. Evol. Microbiol.">
        <title>Tumebacillus flagellatus sp. nov., an alpha-amylase/pullulanase-producing bacterium isolated from cassava wastewater.</title>
        <authorList>
            <person name="Wang Q."/>
            <person name="Xie N."/>
            <person name="Qin Y."/>
            <person name="Shen N."/>
            <person name="Zhu J."/>
            <person name="Mi H."/>
            <person name="Huang R."/>
        </authorList>
    </citation>
    <scope>NUCLEOTIDE SEQUENCE [LARGE SCALE GENOMIC DNA]</scope>
    <source>
        <strain evidence="1 2">GST4</strain>
    </source>
</reference>
<dbReference type="STRING" id="1157490.EL26_20880"/>
<dbReference type="EMBL" id="JMIR01000038">
    <property type="protein sequence ID" value="KEO81393.1"/>
    <property type="molecule type" value="Genomic_DNA"/>
</dbReference>
<evidence type="ECO:0000313" key="1">
    <source>
        <dbReference type="EMBL" id="KEO81393.1"/>
    </source>
</evidence>
<dbReference type="AlphaFoldDB" id="A0A074LNF5"/>
<accession>A0A074LNF5</accession>
<organism evidence="1 2">
    <name type="scientific">Tumebacillus flagellatus</name>
    <dbReference type="NCBI Taxonomy" id="1157490"/>
    <lineage>
        <taxon>Bacteria</taxon>
        <taxon>Bacillati</taxon>
        <taxon>Bacillota</taxon>
        <taxon>Bacilli</taxon>
        <taxon>Bacillales</taxon>
        <taxon>Alicyclobacillaceae</taxon>
        <taxon>Tumebacillus</taxon>
    </lineage>
</organism>
<evidence type="ECO:0000313" key="2">
    <source>
        <dbReference type="Proteomes" id="UP000027931"/>
    </source>
</evidence>
<sequence length="66" mass="7230">MVGLRATVHTCALLLWGIVSEAGEGVRAVCGEVEDKRKRVRLKPNPSGGVLREQLSFGIAFIKVYF</sequence>